<dbReference type="PANTHER" id="PTHR43297">
    <property type="entry name" value="OLIGOPEPTIDE TRANSPORT ATP-BINDING PROTEIN APPD"/>
    <property type="match status" value="1"/>
</dbReference>
<evidence type="ECO:0000256" key="5">
    <source>
        <dbReference type="ARBA" id="ARBA00022519"/>
    </source>
</evidence>
<keyword evidence="8" id="KW-1278">Translocase</keyword>
<evidence type="ECO:0000256" key="7">
    <source>
        <dbReference type="ARBA" id="ARBA00022840"/>
    </source>
</evidence>
<sequence length="276" mass="29656">MCSDPVLSVRDLRIQIGRHPVVDGLSFDVLPGERVCLLGASGSGKSFTAKAVLGLLPPNAQVQGSIRIQGREVIQTPAARRRKDTRVSMVFQDSLSALNPLVSVGSQLREPFSRHHGLSRKAADQAAVALLGAMGLDDPQRLIKRTPAELSGGQRQRVCIALAMACKTSLMVADEPTTALDVVTQAQVLRALREHTDTAHSALLFITHDLHAAAQLCKRAVIIERGVMIESGALDTLITAPQHRFTQQLVAAAHSVYPTELTNAAELMPVDYLKSA</sequence>
<organism evidence="11 12">
    <name type="scientific">Halomonas casei</name>
    <dbReference type="NCBI Taxonomy" id="2742613"/>
    <lineage>
        <taxon>Bacteria</taxon>
        <taxon>Pseudomonadati</taxon>
        <taxon>Pseudomonadota</taxon>
        <taxon>Gammaproteobacteria</taxon>
        <taxon>Oceanospirillales</taxon>
        <taxon>Halomonadaceae</taxon>
        <taxon>Halomonas</taxon>
    </lineage>
</organism>
<dbReference type="Gene3D" id="3.40.50.300">
    <property type="entry name" value="P-loop containing nucleotide triphosphate hydrolases"/>
    <property type="match status" value="1"/>
</dbReference>
<evidence type="ECO:0000256" key="9">
    <source>
        <dbReference type="ARBA" id="ARBA00023136"/>
    </source>
</evidence>
<dbReference type="InterPro" id="IPR003593">
    <property type="entry name" value="AAA+_ATPase"/>
</dbReference>
<keyword evidence="9" id="KW-0472">Membrane</keyword>
<keyword evidence="3" id="KW-0813">Transport</keyword>
<dbReference type="SUPFAM" id="SSF52540">
    <property type="entry name" value="P-loop containing nucleoside triphosphate hydrolases"/>
    <property type="match status" value="1"/>
</dbReference>
<dbReference type="Proteomes" id="UP001645039">
    <property type="component" value="Unassembled WGS sequence"/>
</dbReference>
<dbReference type="CDD" id="cd03257">
    <property type="entry name" value="ABC_NikE_OppD_transporters"/>
    <property type="match status" value="1"/>
</dbReference>
<keyword evidence="6" id="KW-0547">Nucleotide-binding</keyword>
<dbReference type="InterPro" id="IPR003439">
    <property type="entry name" value="ABC_transporter-like_ATP-bd"/>
</dbReference>
<evidence type="ECO:0000313" key="12">
    <source>
        <dbReference type="Proteomes" id="UP001645039"/>
    </source>
</evidence>
<name>A0ABR9F1V8_9GAMM</name>
<dbReference type="PROSITE" id="PS50893">
    <property type="entry name" value="ABC_TRANSPORTER_2"/>
    <property type="match status" value="1"/>
</dbReference>
<accession>A0ABR9F1V8</accession>
<dbReference type="Pfam" id="PF00005">
    <property type="entry name" value="ABC_tran"/>
    <property type="match status" value="1"/>
</dbReference>
<dbReference type="PANTHER" id="PTHR43297:SF14">
    <property type="entry name" value="ATPASE AAA-TYPE CORE DOMAIN-CONTAINING PROTEIN"/>
    <property type="match status" value="1"/>
</dbReference>
<evidence type="ECO:0000256" key="2">
    <source>
        <dbReference type="ARBA" id="ARBA00005417"/>
    </source>
</evidence>
<evidence type="ECO:0000256" key="6">
    <source>
        <dbReference type="ARBA" id="ARBA00022741"/>
    </source>
</evidence>
<proteinExistence type="inferred from homology"/>
<dbReference type="GO" id="GO:0005524">
    <property type="term" value="F:ATP binding"/>
    <property type="evidence" value="ECO:0007669"/>
    <property type="project" value="UniProtKB-KW"/>
</dbReference>
<comment type="subcellular location">
    <subcellularLocation>
        <location evidence="1">Cell inner membrane</location>
        <topology evidence="1">Peripheral membrane protein</topology>
    </subcellularLocation>
</comment>
<keyword evidence="7 11" id="KW-0067">ATP-binding</keyword>
<dbReference type="InterPro" id="IPR017871">
    <property type="entry name" value="ABC_transporter-like_CS"/>
</dbReference>
<evidence type="ECO:0000256" key="3">
    <source>
        <dbReference type="ARBA" id="ARBA00022448"/>
    </source>
</evidence>
<gene>
    <name evidence="11" type="ORF">EI168_06630</name>
</gene>
<dbReference type="EMBL" id="RRZD01000005">
    <property type="protein sequence ID" value="MBE0399787.1"/>
    <property type="molecule type" value="Genomic_DNA"/>
</dbReference>
<dbReference type="PROSITE" id="PS00211">
    <property type="entry name" value="ABC_TRANSPORTER_1"/>
    <property type="match status" value="1"/>
</dbReference>
<comment type="caution">
    <text evidence="11">The sequence shown here is derived from an EMBL/GenBank/DDBJ whole genome shotgun (WGS) entry which is preliminary data.</text>
</comment>
<keyword evidence="12" id="KW-1185">Reference proteome</keyword>
<evidence type="ECO:0000313" key="11">
    <source>
        <dbReference type="EMBL" id="MBE0399787.1"/>
    </source>
</evidence>
<keyword evidence="5" id="KW-0997">Cell inner membrane</keyword>
<keyword evidence="4" id="KW-1003">Cell membrane</keyword>
<comment type="similarity">
    <text evidence="2">Belongs to the ABC transporter superfamily.</text>
</comment>
<protein>
    <submittedName>
        <fullName evidence="11">ABC transporter ATP-binding protein</fullName>
    </submittedName>
</protein>
<evidence type="ECO:0000256" key="8">
    <source>
        <dbReference type="ARBA" id="ARBA00022967"/>
    </source>
</evidence>
<evidence type="ECO:0000256" key="1">
    <source>
        <dbReference type="ARBA" id="ARBA00004417"/>
    </source>
</evidence>
<reference evidence="11 12" key="1">
    <citation type="submission" date="2020-07" db="EMBL/GenBank/DDBJ databases">
        <title>Halophilic bacteria isolated from french cheeses.</title>
        <authorList>
            <person name="Kothe C.I."/>
            <person name="Farah-Kraiem B."/>
            <person name="Renault P."/>
            <person name="Dridi B."/>
        </authorList>
    </citation>
    <scope>NUCLEOTIDE SEQUENCE [LARGE SCALE GENOMIC DNA]</scope>
    <source>
        <strain evidence="11 12">FME1</strain>
    </source>
</reference>
<dbReference type="RefSeq" id="WP_096282126.1">
    <property type="nucleotide sequence ID" value="NZ_CBCSBM010000002.1"/>
</dbReference>
<feature type="domain" description="ABC transporter" evidence="10">
    <location>
        <begin position="7"/>
        <end position="250"/>
    </location>
</feature>
<evidence type="ECO:0000256" key="4">
    <source>
        <dbReference type="ARBA" id="ARBA00022475"/>
    </source>
</evidence>
<dbReference type="InterPro" id="IPR050388">
    <property type="entry name" value="ABC_Ni/Peptide_Import"/>
</dbReference>
<evidence type="ECO:0000259" key="10">
    <source>
        <dbReference type="PROSITE" id="PS50893"/>
    </source>
</evidence>
<dbReference type="SMART" id="SM00382">
    <property type="entry name" value="AAA"/>
    <property type="match status" value="1"/>
</dbReference>
<dbReference type="InterPro" id="IPR027417">
    <property type="entry name" value="P-loop_NTPase"/>
</dbReference>